<evidence type="ECO:0000313" key="9">
    <source>
        <dbReference type="Proteomes" id="UP001497623"/>
    </source>
</evidence>
<dbReference type="PROSITE" id="PS50089">
    <property type="entry name" value="ZF_RING_2"/>
    <property type="match status" value="1"/>
</dbReference>
<gene>
    <name evidence="8" type="ORF">MNOR_LOCUS11954</name>
</gene>
<dbReference type="GO" id="GO:0016567">
    <property type="term" value="P:protein ubiquitination"/>
    <property type="evidence" value="ECO:0007669"/>
    <property type="project" value="TreeGrafter"/>
</dbReference>
<dbReference type="GO" id="GO:0061630">
    <property type="term" value="F:ubiquitin protein ligase activity"/>
    <property type="evidence" value="ECO:0007669"/>
    <property type="project" value="TreeGrafter"/>
</dbReference>
<keyword evidence="5" id="KW-0175">Coiled coil</keyword>
<keyword evidence="9" id="KW-1185">Reference proteome</keyword>
<evidence type="ECO:0000256" key="4">
    <source>
        <dbReference type="PROSITE-ProRule" id="PRU00175"/>
    </source>
</evidence>
<name>A0AAV2QH92_MEGNR</name>
<keyword evidence="3" id="KW-0862">Zinc</keyword>
<evidence type="ECO:0000256" key="3">
    <source>
        <dbReference type="ARBA" id="ARBA00022833"/>
    </source>
</evidence>
<feature type="transmembrane region" description="Helical" evidence="6">
    <location>
        <begin position="36"/>
        <end position="58"/>
    </location>
</feature>
<dbReference type="SUPFAM" id="SSF57850">
    <property type="entry name" value="RING/U-box"/>
    <property type="match status" value="1"/>
</dbReference>
<feature type="domain" description="RING-type" evidence="7">
    <location>
        <begin position="302"/>
        <end position="342"/>
    </location>
</feature>
<dbReference type="SMART" id="SM00184">
    <property type="entry name" value="RING"/>
    <property type="match status" value="1"/>
</dbReference>
<dbReference type="AlphaFoldDB" id="A0AAV2QH92"/>
<organism evidence="8 9">
    <name type="scientific">Meganyctiphanes norvegica</name>
    <name type="common">Northern krill</name>
    <name type="synonym">Thysanopoda norvegica</name>
    <dbReference type="NCBI Taxonomy" id="48144"/>
    <lineage>
        <taxon>Eukaryota</taxon>
        <taxon>Metazoa</taxon>
        <taxon>Ecdysozoa</taxon>
        <taxon>Arthropoda</taxon>
        <taxon>Crustacea</taxon>
        <taxon>Multicrustacea</taxon>
        <taxon>Malacostraca</taxon>
        <taxon>Eumalacostraca</taxon>
        <taxon>Eucarida</taxon>
        <taxon>Euphausiacea</taxon>
        <taxon>Euphausiidae</taxon>
        <taxon>Meganyctiphanes</taxon>
    </lineage>
</organism>
<keyword evidence="6" id="KW-0472">Membrane</keyword>
<accession>A0AAV2QH92</accession>
<keyword evidence="6" id="KW-0812">Transmembrane</keyword>
<dbReference type="GO" id="GO:0008270">
    <property type="term" value="F:zinc ion binding"/>
    <property type="evidence" value="ECO:0007669"/>
    <property type="project" value="UniProtKB-KW"/>
</dbReference>
<feature type="transmembrane region" description="Helical" evidence="6">
    <location>
        <begin position="64"/>
        <end position="85"/>
    </location>
</feature>
<sequence length="353" mass="39042">MGDCNKIEMTQSEDARGYGGMETHEKNSNWKKCMKFIVLVIINILMAFFGLAVLFHMLPSWISLLLRFSVVSICCIIQLLLSCYWKHTFGTFSRHKMEANVTGSGIQTICISLDSSSRNAETSKTTNYPDCVPKSDEPWVQCLSWHPGCARYGSKKHHERACNESKHSVCVLNGPEEPMDPSNEHKYPVYAHNGPTSGDVSNTSLTHGPVSKILPTQTGSSNTDSADSEWLGIKELAPKALSPKELVPKELAANELAANELAAKELAAKELAAKELATNELAAKELEAMELAAKELAAADHCSVCLEALVKIPTVSLKCEHVFHERCIRNWLKRQSNCPNCRKIAHINDIYLS</sequence>
<evidence type="ECO:0000259" key="7">
    <source>
        <dbReference type="PROSITE" id="PS50089"/>
    </source>
</evidence>
<keyword evidence="1" id="KW-0479">Metal-binding</keyword>
<evidence type="ECO:0000256" key="1">
    <source>
        <dbReference type="ARBA" id="ARBA00022723"/>
    </source>
</evidence>
<dbReference type="Gene3D" id="3.30.40.10">
    <property type="entry name" value="Zinc/RING finger domain, C3HC4 (zinc finger)"/>
    <property type="match status" value="1"/>
</dbReference>
<comment type="caution">
    <text evidence="8">The sequence shown here is derived from an EMBL/GenBank/DDBJ whole genome shotgun (WGS) entry which is preliminary data.</text>
</comment>
<evidence type="ECO:0000256" key="2">
    <source>
        <dbReference type="ARBA" id="ARBA00022771"/>
    </source>
</evidence>
<evidence type="ECO:0000313" key="8">
    <source>
        <dbReference type="EMBL" id="CAL4082637.1"/>
    </source>
</evidence>
<dbReference type="PANTHER" id="PTHR45969">
    <property type="entry name" value="RING ZINC FINGER PROTEIN-RELATED"/>
    <property type="match status" value="1"/>
</dbReference>
<evidence type="ECO:0000256" key="5">
    <source>
        <dbReference type="SAM" id="Coils"/>
    </source>
</evidence>
<keyword evidence="2 4" id="KW-0863">Zinc-finger</keyword>
<dbReference type="InterPro" id="IPR001841">
    <property type="entry name" value="Znf_RING"/>
</dbReference>
<evidence type="ECO:0000256" key="6">
    <source>
        <dbReference type="SAM" id="Phobius"/>
    </source>
</evidence>
<dbReference type="PANTHER" id="PTHR45969:SF69">
    <property type="entry name" value="FINGER DOMAIN PROTEIN, PUTATIVE (AFU_ORTHOLOGUE AFUA_3G12190)-RELATED"/>
    <property type="match status" value="1"/>
</dbReference>
<dbReference type="Proteomes" id="UP001497623">
    <property type="component" value="Unassembled WGS sequence"/>
</dbReference>
<feature type="coiled-coil region" evidence="5">
    <location>
        <begin position="254"/>
        <end position="299"/>
    </location>
</feature>
<dbReference type="EMBL" id="CAXKWB010006398">
    <property type="protein sequence ID" value="CAL4082637.1"/>
    <property type="molecule type" value="Genomic_DNA"/>
</dbReference>
<dbReference type="InterPro" id="IPR013083">
    <property type="entry name" value="Znf_RING/FYVE/PHD"/>
</dbReference>
<reference evidence="8 9" key="1">
    <citation type="submission" date="2024-05" db="EMBL/GenBank/DDBJ databases">
        <authorList>
            <person name="Wallberg A."/>
        </authorList>
    </citation>
    <scope>NUCLEOTIDE SEQUENCE [LARGE SCALE GENOMIC DNA]</scope>
</reference>
<dbReference type="Pfam" id="PF13639">
    <property type="entry name" value="zf-RING_2"/>
    <property type="match status" value="1"/>
</dbReference>
<protein>
    <recommendedName>
        <fullName evidence="7">RING-type domain-containing protein</fullName>
    </recommendedName>
</protein>
<proteinExistence type="predicted"/>
<keyword evidence="6" id="KW-1133">Transmembrane helix</keyword>